<comment type="caution">
    <text evidence="8">The sequence shown here is derived from an EMBL/GenBank/DDBJ whole genome shotgun (WGS) entry which is preliminary data.</text>
</comment>
<name>A0ABU0JNJ5_HATLI</name>
<keyword evidence="4 6" id="KW-0378">Hydrolase</keyword>
<dbReference type="GO" id="GO:0016787">
    <property type="term" value="F:hydrolase activity"/>
    <property type="evidence" value="ECO:0007669"/>
    <property type="project" value="UniProtKB-KW"/>
</dbReference>
<dbReference type="InterPro" id="IPR047804">
    <property type="entry name" value="C69_dipept_A-like"/>
</dbReference>
<keyword evidence="7" id="KW-0732">Signal</keyword>
<keyword evidence="9" id="KW-1185">Reference proteome</keyword>
<dbReference type="PANTHER" id="PTHR12994:SF17">
    <property type="entry name" value="LD30995P"/>
    <property type="match status" value="1"/>
</dbReference>
<evidence type="ECO:0000256" key="4">
    <source>
        <dbReference type="ARBA" id="ARBA00022801"/>
    </source>
</evidence>
<dbReference type="RefSeq" id="WP_307354875.1">
    <property type="nucleotide sequence ID" value="NZ_BAAACJ010000008.1"/>
</dbReference>
<dbReference type="EMBL" id="JAUSWN010000002">
    <property type="protein sequence ID" value="MDQ0478633.1"/>
    <property type="molecule type" value="Genomic_DNA"/>
</dbReference>
<dbReference type="InterPro" id="IPR005322">
    <property type="entry name" value="Peptidase_C69"/>
</dbReference>
<evidence type="ECO:0000256" key="2">
    <source>
        <dbReference type="ARBA" id="ARBA00007225"/>
    </source>
</evidence>
<dbReference type="Proteomes" id="UP001224418">
    <property type="component" value="Unassembled WGS sequence"/>
</dbReference>
<comment type="similarity">
    <text evidence="2 6">Belongs to the peptidase C69 family.</text>
</comment>
<evidence type="ECO:0000313" key="8">
    <source>
        <dbReference type="EMBL" id="MDQ0478633.1"/>
    </source>
</evidence>
<organism evidence="8 9">
    <name type="scientific">Hathewaya limosa</name>
    <name type="common">Clostridium limosum</name>
    <dbReference type="NCBI Taxonomy" id="1536"/>
    <lineage>
        <taxon>Bacteria</taxon>
        <taxon>Bacillati</taxon>
        <taxon>Bacillota</taxon>
        <taxon>Clostridia</taxon>
        <taxon>Eubacteriales</taxon>
        <taxon>Clostridiaceae</taxon>
        <taxon>Hathewaya</taxon>
    </lineage>
</organism>
<feature type="chain" id="PRO_5046942900" description="Dipeptidase" evidence="7">
    <location>
        <begin position="31"/>
        <end position="496"/>
    </location>
</feature>
<evidence type="ECO:0000256" key="7">
    <source>
        <dbReference type="SAM" id="SignalP"/>
    </source>
</evidence>
<keyword evidence="3 6" id="KW-0645">Protease</keyword>
<proteinExistence type="inferred from homology"/>
<evidence type="ECO:0000256" key="1">
    <source>
        <dbReference type="ARBA" id="ARBA00001670"/>
    </source>
</evidence>
<dbReference type="EC" id="3.4.-.-" evidence="6"/>
<accession>A0ABU0JNJ5</accession>
<feature type="signal peptide" evidence="7">
    <location>
        <begin position="1"/>
        <end position="30"/>
    </location>
</feature>
<sequence>MLRKKMLKLLCMTTVTTGLLVGTSIMSASACTTVVAGKNATVDGSTINARNEDMSTAWTKRFIVHPHKVNKEGDMYISKANGFTYPLPKESFKYTATPEWDTSDGDFEEAGINEYEVAVSSTESATANDKAQAADPLVENGIDEDSVNSIILPRVKTAREGVKLLGKIVEEKGATEAYGVIISDPNEVWYVETGSGHQWVAQRVPDDCYAVIPNILVIDKVNLEDTNNFMGSKNLIKFAEEKGLYDPKKDGEFSFKKAYGTDSKKDYKYNYPRTWLGQKILSPSVKQEIGRNDYKLFMKPDKKISVEDVAKVLRAHYEGTEYDCYGKYKNEYRTINAEHTMESHILQCRSNLPKGVGGVHWIALGVPETSVYVPFYSGITETPKAYQIGTNTPDYKSAYWTYRRTGVLTKPYYHDYLGRITKPILRAEEQMITKKLYETDNYVAELYNKDPKAAEEYMTKYCDRIANYCIEKTQDLNKKLIKETTKKTNVNHNKDL</sequence>
<evidence type="ECO:0000256" key="5">
    <source>
        <dbReference type="ARBA" id="ARBA00022997"/>
    </source>
</evidence>
<evidence type="ECO:0000256" key="3">
    <source>
        <dbReference type="ARBA" id="ARBA00022670"/>
    </source>
</evidence>
<dbReference type="Gene3D" id="3.60.60.10">
    <property type="entry name" value="Penicillin V Acylase, Chain A"/>
    <property type="match status" value="1"/>
</dbReference>
<dbReference type="NCBIfam" id="NF033678">
    <property type="entry name" value="C69_fam_dipept"/>
    <property type="match status" value="1"/>
</dbReference>
<gene>
    <name evidence="8" type="ORF">QOZ93_000342</name>
</gene>
<evidence type="ECO:0000256" key="6">
    <source>
        <dbReference type="RuleBase" id="RU364089"/>
    </source>
</evidence>
<dbReference type="PANTHER" id="PTHR12994">
    <property type="entry name" value="SECERNIN"/>
    <property type="match status" value="1"/>
</dbReference>
<evidence type="ECO:0000313" key="9">
    <source>
        <dbReference type="Proteomes" id="UP001224418"/>
    </source>
</evidence>
<comment type="catalytic activity">
    <reaction evidence="1">
        <text>an L-aminoacyl-L-amino acid + H2O = 2 an L-alpha-amino acid</text>
        <dbReference type="Rhea" id="RHEA:48940"/>
        <dbReference type="ChEBI" id="CHEBI:15377"/>
        <dbReference type="ChEBI" id="CHEBI:59869"/>
        <dbReference type="ChEBI" id="CHEBI:77460"/>
        <dbReference type="EC" id="3.4.13.19"/>
    </reaction>
</comment>
<dbReference type="Pfam" id="PF03577">
    <property type="entry name" value="Peptidase_C69"/>
    <property type="match status" value="1"/>
</dbReference>
<protein>
    <recommendedName>
        <fullName evidence="6">Dipeptidase</fullName>
        <ecNumber evidence="6">3.4.-.-</ecNumber>
    </recommendedName>
</protein>
<reference evidence="8 9" key="1">
    <citation type="submission" date="2023-07" db="EMBL/GenBank/DDBJ databases">
        <title>Genomic Encyclopedia of Type Strains, Phase IV (KMG-IV): sequencing the most valuable type-strain genomes for metagenomic binning, comparative biology and taxonomic classification.</title>
        <authorList>
            <person name="Goeker M."/>
        </authorList>
    </citation>
    <scope>NUCLEOTIDE SEQUENCE [LARGE SCALE GENOMIC DNA]</scope>
    <source>
        <strain evidence="8 9">DSM 1400</strain>
    </source>
</reference>
<dbReference type="PROSITE" id="PS51257">
    <property type="entry name" value="PROKAR_LIPOPROTEIN"/>
    <property type="match status" value="1"/>
</dbReference>
<keyword evidence="5 6" id="KW-0224">Dipeptidase</keyword>